<gene>
    <name evidence="1" type="ORF">LCGC14_2715300</name>
</gene>
<dbReference type="AlphaFoldDB" id="A0A0F8ZBQ8"/>
<proteinExistence type="predicted"/>
<evidence type="ECO:0000313" key="1">
    <source>
        <dbReference type="EMBL" id="KKK91203.1"/>
    </source>
</evidence>
<accession>A0A0F8ZBQ8</accession>
<sequence length="51" mass="6348">QDVMSFFDYLNKRQNLVLITKKAKFSAFRNFISYVFRKYNHYFDLEQKVDM</sequence>
<name>A0A0F8ZBQ8_9ZZZZ</name>
<feature type="non-terminal residue" evidence="1">
    <location>
        <position position="1"/>
    </location>
</feature>
<comment type="caution">
    <text evidence="1">The sequence shown here is derived from an EMBL/GenBank/DDBJ whole genome shotgun (WGS) entry which is preliminary data.</text>
</comment>
<reference evidence="1" key="1">
    <citation type="journal article" date="2015" name="Nature">
        <title>Complex archaea that bridge the gap between prokaryotes and eukaryotes.</title>
        <authorList>
            <person name="Spang A."/>
            <person name="Saw J.H."/>
            <person name="Jorgensen S.L."/>
            <person name="Zaremba-Niedzwiedzka K."/>
            <person name="Martijn J."/>
            <person name="Lind A.E."/>
            <person name="van Eijk R."/>
            <person name="Schleper C."/>
            <person name="Guy L."/>
            <person name="Ettema T.J."/>
        </authorList>
    </citation>
    <scope>NUCLEOTIDE SEQUENCE</scope>
</reference>
<dbReference type="EMBL" id="LAZR01048756">
    <property type="protein sequence ID" value="KKK91203.1"/>
    <property type="molecule type" value="Genomic_DNA"/>
</dbReference>
<protein>
    <submittedName>
        <fullName evidence="1">Uncharacterized protein</fullName>
    </submittedName>
</protein>
<organism evidence="1">
    <name type="scientific">marine sediment metagenome</name>
    <dbReference type="NCBI Taxonomy" id="412755"/>
    <lineage>
        <taxon>unclassified sequences</taxon>
        <taxon>metagenomes</taxon>
        <taxon>ecological metagenomes</taxon>
    </lineage>
</organism>